<name>A0A382DLS0_9ZZZZ</name>
<accession>A0A382DLS0</accession>
<reference evidence="1" key="1">
    <citation type="submission" date="2018-05" db="EMBL/GenBank/DDBJ databases">
        <authorList>
            <person name="Lanie J.A."/>
            <person name="Ng W.-L."/>
            <person name="Kazmierczak K.M."/>
            <person name="Andrzejewski T.M."/>
            <person name="Davidsen T.M."/>
            <person name="Wayne K.J."/>
            <person name="Tettelin H."/>
            <person name="Glass J.I."/>
            <person name="Rusch D."/>
            <person name="Podicherti R."/>
            <person name="Tsui H.-C.T."/>
            <person name="Winkler M.E."/>
        </authorList>
    </citation>
    <scope>NUCLEOTIDE SEQUENCE</scope>
</reference>
<dbReference type="EMBL" id="UINC01040074">
    <property type="protein sequence ID" value="SVB39436.1"/>
    <property type="molecule type" value="Genomic_DNA"/>
</dbReference>
<sequence length="33" mass="3761">MDLIIMNGFLNRITHSDQSSIRPGTTNSFMLIH</sequence>
<evidence type="ECO:0000313" key="1">
    <source>
        <dbReference type="EMBL" id="SVB39436.1"/>
    </source>
</evidence>
<dbReference type="AlphaFoldDB" id="A0A382DLS0"/>
<protein>
    <submittedName>
        <fullName evidence="1">Uncharacterized protein</fullName>
    </submittedName>
</protein>
<organism evidence="1">
    <name type="scientific">marine metagenome</name>
    <dbReference type="NCBI Taxonomy" id="408172"/>
    <lineage>
        <taxon>unclassified sequences</taxon>
        <taxon>metagenomes</taxon>
        <taxon>ecological metagenomes</taxon>
    </lineage>
</organism>
<proteinExistence type="predicted"/>
<gene>
    <name evidence="1" type="ORF">METZ01_LOCUS192290</name>
</gene>